<keyword evidence="4" id="KW-0249">Electron transport</keyword>
<dbReference type="InterPro" id="IPR036909">
    <property type="entry name" value="Cyt_c-like_dom_sf"/>
</dbReference>
<dbReference type="Proteomes" id="UP001225378">
    <property type="component" value="Chromosome"/>
</dbReference>
<reference evidence="9 10" key="1">
    <citation type="journal article" date="2024" name="Microbiology">
        <title>Methylomarinum rosea sp. nov., a novel halophilic methanotrophic bacterium from the hypersaline Lake Elton.</title>
        <authorList>
            <person name="Suleimanov R.Z."/>
            <person name="Oshkin I.Y."/>
            <person name="Danilova O.V."/>
            <person name="Suzina N.E."/>
            <person name="Dedysh S.N."/>
        </authorList>
    </citation>
    <scope>NUCLEOTIDE SEQUENCE [LARGE SCALE GENOMIC DNA]</scope>
    <source>
        <strain evidence="9 10">Ch1-1</strain>
    </source>
</reference>
<dbReference type="PROSITE" id="PS51007">
    <property type="entry name" value="CYTC"/>
    <property type="match status" value="1"/>
</dbReference>
<keyword evidence="10" id="KW-1185">Reference proteome</keyword>
<feature type="chain" id="PRO_5043549040" evidence="7">
    <location>
        <begin position="30"/>
        <end position="141"/>
    </location>
</feature>
<evidence type="ECO:0000256" key="1">
    <source>
        <dbReference type="ARBA" id="ARBA00022448"/>
    </source>
</evidence>
<dbReference type="GO" id="GO:0009055">
    <property type="term" value="F:electron transfer activity"/>
    <property type="evidence" value="ECO:0007669"/>
    <property type="project" value="InterPro"/>
</dbReference>
<evidence type="ECO:0000256" key="7">
    <source>
        <dbReference type="SAM" id="SignalP"/>
    </source>
</evidence>
<dbReference type="KEGG" id="mech:Q9L42_002545"/>
<dbReference type="InterPro" id="IPR009056">
    <property type="entry name" value="Cyt_c-like_dom"/>
</dbReference>
<feature type="signal peptide" evidence="7">
    <location>
        <begin position="1"/>
        <end position="29"/>
    </location>
</feature>
<organism evidence="9 10">
    <name type="scientific">Methylomarinum roseum</name>
    <dbReference type="NCBI Taxonomy" id="3067653"/>
    <lineage>
        <taxon>Bacteria</taxon>
        <taxon>Pseudomonadati</taxon>
        <taxon>Pseudomonadota</taxon>
        <taxon>Gammaproteobacteria</taxon>
        <taxon>Methylococcales</taxon>
        <taxon>Methylococcaceae</taxon>
        <taxon>Methylomarinum</taxon>
    </lineage>
</organism>
<dbReference type="EMBL" id="CP157743">
    <property type="protein sequence ID" value="XBS21020.1"/>
    <property type="molecule type" value="Genomic_DNA"/>
</dbReference>
<dbReference type="RefSeq" id="WP_349431834.1">
    <property type="nucleotide sequence ID" value="NZ_CP157743.1"/>
</dbReference>
<dbReference type="PANTHER" id="PTHR40942:SF4">
    <property type="entry name" value="CYTOCHROME C5"/>
    <property type="match status" value="1"/>
</dbReference>
<evidence type="ECO:0000256" key="3">
    <source>
        <dbReference type="ARBA" id="ARBA00022723"/>
    </source>
</evidence>
<dbReference type="AlphaFoldDB" id="A0AAU7NVP9"/>
<keyword evidence="5 6" id="KW-0408">Iron</keyword>
<evidence type="ECO:0000256" key="2">
    <source>
        <dbReference type="ARBA" id="ARBA00022617"/>
    </source>
</evidence>
<dbReference type="Pfam" id="PF13442">
    <property type="entry name" value="Cytochrome_CBB3"/>
    <property type="match status" value="1"/>
</dbReference>
<keyword evidence="1" id="KW-0813">Transport</keyword>
<evidence type="ECO:0000313" key="9">
    <source>
        <dbReference type="EMBL" id="XBS21020.1"/>
    </source>
</evidence>
<evidence type="ECO:0000256" key="5">
    <source>
        <dbReference type="ARBA" id="ARBA00023004"/>
    </source>
</evidence>
<dbReference type="GO" id="GO:0020037">
    <property type="term" value="F:heme binding"/>
    <property type="evidence" value="ECO:0007669"/>
    <property type="project" value="InterPro"/>
</dbReference>
<keyword evidence="7" id="KW-0732">Signal</keyword>
<evidence type="ECO:0000256" key="4">
    <source>
        <dbReference type="ARBA" id="ARBA00022982"/>
    </source>
</evidence>
<proteinExistence type="predicted"/>
<dbReference type="SUPFAM" id="SSF46626">
    <property type="entry name" value="Cytochrome c"/>
    <property type="match status" value="1"/>
</dbReference>
<protein>
    <submittedName>
        <fullName evidence="9">C-type cytochrome</fullName>
    </submittedName>
</protein>
<dbReference type="GO" id="GO:0005506">
    <property type="term" value="F:iron ion binding"/>
    <property type="evidence" value="ECO:0007669"/>
    <property type="project" value="InterPro"/>
</dbReference>
<accession>A0AAU7NVP9</accession>
<evidence type="ECO:0000313" key="10">
    <source>
        <dbReference type="Proteomes" id="UP001225378"/>
    </source>
</evidence>
<dbReference type="Gene3D" id="1.10.760.10">
    <property type="entry name" value="Cytochrome c-like domain"/>
    <property type="match status" value="1"/>
</dbReference>
<feature type="domain" description="Cytochrome c" evidence="8">
    <location>
        <begin position="51"/>
        <end position="133"/>
    </location>
</feature>
<dbReference type="PANTHER" id="PTHR40942">
    <property type="match status" value="1"/>
</dbReference>
<evidence type="ECO:0000259" key="8">
    <source>
        <dbReference type="PROSITE" id="PS51007"/>
    </source>
</evidence>
<name>A0AAU7NVP9_9GAMM</name>
<sequence>MLAKCPVCLRKTIHPLLTVALLLSTAACSNNTNTTTGFWEEMRADVAVNNGPSRTGKQVYDYRCKSCHARNTQGAPMPGDEYEWRQRVQKGMDVLMEHTINGYQRTLMPARGGCLDCNDTELRNAVLYMLSKSGIELNNQD</sequence>
<dbReference type="PROSITE" id="PS51257">
    <property type="entry name" value="PROKAR_LIPOPROTEIN"/>
    <property type="match status" value="1"/>
</dbReference>
<dbReference type="PRINTS" id="PR00607">
    <property type="entry name" value="CYTCHROMECIE"/>
</dbReference>
<keyword evidence="2 6" id="KW-0349">Heme</keyword>
<evidence type="ECO:0000256" key="6">
    <source>
        <dbReference type="PROSITE-ProRule" id="PRU00433"/>
    </source>
</evidence>
<gene>
    <name evidence="9" type="ORF">Q9L42_002545</name>
</gene>
<dbReference type="InterPro" id="IPR002323">
    <property type="entry name" value="Cyt_CIE"/>
</dbReference>
<keyword evidence="3 6" id="KW-0479">Metal-binding</keyword>